<feature type="signal peptide" evidence="2">
    <location>
        <begin position="1"/>
        <end position="25"/>
    </location>
</feature>
<accession>A0A9X1Y7C0</accession>
<organism evidence="3 4">
    <name type="scientific">Roseomonas acroporae</name>
    <dbReference type="NCBI Taxonomy" id="2937791"/>
    <lineage>
        <taxon>Bacteria</taxon>
        <taxon>Pseudomonadati</taxon>
        <taxon>Pseudomonadota</taxon>
        <taxon>Alphaproteobacteria</taxon>
        <taxon>Acetobacterales</taxon>
        <taxon>Roseomonadaceae</taxon>
        <taxon>Roseomonas</taxon>
    </lineage>
</organism>
<feature type="region of interest" description="Disordered" evidence="1">
    <location>
        <begin position="66"/>
        <end position="89"/>
    </location>
</feature>
<gene>
    <name evidence="3" type="ORF">M0638_04010</name>
</gene>
<protein>
    <submittedName>
        <fullName evidence="3">Uncharacterized protein</fullName>
    </submittedName>
</protein>
<evidence type="ECO:0000256" key="1">
    <source>
        <dbReference type="SAM" id="MobiDB-lite"/>
    </source>
</evidence>
<evidence type="ECO:0000256" key="2">
    <source>
        <dbReference type="SAM" id="SignalP"/>
    </source>
</evidence>
<proteinExistence type="predicted"/>
<reference evidence="3" key="1">
    <citation type="submission" date="2022-04" db="EMBL/GenBank/DDBJ databases">
        <title>Roseomonas acroporae sp. nov., isolated from coral Acropora digitifera.</title>
        <authorList>
            <person name="Sun H."/>
        </authorList>
    </citation>
    <scope>NUCLEOTIDE SEQUENCE</scope>
    <source>
        <strain evidence="3">NAR14</strain>
    </source>
</reference>
<dbReference type="RefSeq" id="WP_248665670.1">
    <property type="nucleotide sequence ID" value="NZ_JALPRX010000014.1"/>
</dbReference>
<dbReference type="AlphaFoldDB" id="A0A9X1Y7C0"/>
<dbReference type="PROSITE" id="PS51257">
    <property type="entry name" value="PROKAR_LIPOPROTEIN"/>
    <property type="match status" value="1"/>
</dbReference>
<dbReference type="EMBL" id="JALPRX010000014">
    <property type="protein sequence ID" value="MCK8783545.1"/>
    <property type="molecule type" value="Genomic_DNA"/>
</dbReference>
<feature type="chain" id="PRO_5040851645" evidence="2">
    <location>
        <begin position="26"/>
        <end position="309"/>
    </location>
</feature>
<dbReference type="Proteomes" id="UP001139516">
    <property type="component" value="Unassembled WGS sequence"/>
</dbReference>
<evidence type="ECO:0000313" key="3">
    <source>
        <dbReference type="EMBL" id="MCK8783545.1"/>
    </source>
</evidence>
<comment type="caution">
    <text evidence="3">The sequence shown here is derived from an EMBL/GenBank/DDBJ whole genome shotgun (WGS) entry which is preliminary data.</text>
</comment>
<name>A0A9X1Y7C0_9PROT</name>
<keyword evidence="2" id="KW-0732">Signal</keyword>
<feature type="compositionally biased region" description="Low complexity" evidence="1">
    <location>
        <begin position="68"/>
        <end position="89"/>
    </location>
</feature>
<keyword evidence="4" id="KW-1185">Reference proteome</keyword>
<evidence type="ECO:0000313" key="4">
    <source>
        <dbReference type="Proteomes" id="UP001139516"/>
    </source>
</evidence>
<sequence length="309" mass="31955">MRLIGPAMALSTLLLAGCAMPGGRAAESDVARYAEAMQEAESAIDATLGRLAGFERRADHEAEAIAFSAGPASRRRGAGPASAAPRGGAAEATRQLFEVSFEALAAYTQNLAALGREPGAEPVPVDAAALGARAAAALAAYETASGRAIPEPVRGAGLAAIPAVAAAPAGNVGPRALAAERDGQIQAVVALLKAVVGEQTGQGLRGTIRARRDQVAADRTALLESIRNDPRASRMDRYRAYEMVAQARSEDPEQGALREVAAVLDRIAQADDGLARGDAGQVAANTAALQQAVERLWQVQPRLERPEEE</sequence>